<name>A0ABD2XC11_9HYME</name>
<proteinExistence type="predicted"/>
<evidence type="ECO:0008006" key="6">
    <source>
        <dbReference type="Google" id="ProtNLM"/>
    </source>
</evidence>
<dbReference type="PANTHER" id="PTHR46680">
    <property type="entry name" value="NF-KAPPA-B INHIBITOR ALPHA"/>
    <property type="match status" value="1"/>
</dbReference>
<dbReference type="AlphaFoldDB" id="A0ABD2XC11"/>
<dbReference type="InterPro" id="IPR051070">
    <property type="entry name" value="NF-kappa-B_inhibitor"/>
</dbReference>
<dbReference type="SMART" id="SM00248">
    <property type="entry name" value="ANK"/>
    <property type="match status" value="4"/>
</dbReference>
<keyword evidence="2 3" id="KW-0040">ANK repeat</keyword>
<sequence>MHLAARDWVSYWDVVVPGLFKIYDRFDANYTDEAGYTHFYTACKYGYEDVVEKFLELGQDPNCIVTETGDSPLHLALTCAEPGVVKLLLKHGANPNLADAEGQGQTSLYIICECNCCSDLMAIFELSNDKYQPLQVNAQDKFGNTPLHLAVAYGRNNLIECLLRNGADPNLANAYGSTPLHISSQNRFDNYDWLEVFFKVINEKHQLVQIDARDNFVFPTESYFGVVKHLCEKLSRRFFRRYALDSFLDLTRYQLPILCCEMILDESLINKDLYHICLAAAGQII</sequence>
<protein>
    <recommendedName>
        <fullName evidence="6">PRANC domain-containing protein</fullName>
    </recommendedName>
</protein>
<evidence type="ECO:0000313" key="4">
    <source>
        <dbReference type="EMBL" id="KAL3402675.1"/>
    </source>
</evidence>
<keyword evidence="1" id="KW-0677">Repeat</keyword>
<dbReference type="PANTHER" id="PTHR46680:SF3">
    <property type="entry name" value="NF-KAPPA-B INHIBITOR CACTUS"/>
    <property type="match status" value="1"/>
</dbReference>
<gene>
    <name evidence="4" type="ORF">TKK_004599</name>
</gene>
<dbReference type="InterPro" id="IPR036770">
    <property type="entry name" value="Ankyrin_rpt-contain_sf"/>
</dbReference>
<comment type="caution">
    <text evidence="4">The sequence shown here is derived from an EMBL/GenBank/DDBJ whole genome shotgun (WGS) entry which is preliminary data.</text>
</comment>
<dbReference type="Proteomes" id="UP001627154">
    <property type="component" value="Unassembled WGS sequence"/>
</dbReference>
<feature type="repeat" description="ANK" evidence="3">
    <location>
        <begin position="68"/>
        <end position="100"/>
    </location>
</feature>
<dbReference type="EMBL" id="JBJJXI010000034">
    <property type="protein sequence ID" value="KAL3402675.1"/>
    <property type="molecule type" value="Genomic_DNA"/>
</dbReference>
<dbReference type="PROSITE" id="PS50297">
    <property type="entry name" value="ANK_REP_REGION"/>
    <property type="match status" value="2"/>
</dbReference>
<keyword evidence="5" id="KW-1185">Reference proteome</keyword>
<dbReference type="Gene3D" id="1.25.40.20">
    <property type="entry name" value="Ankyrin repeat-containing domain"/>
    <property type="match status" value="2"/>
</dbReference>
<dbReference type="PROSITE" id="PS50088">
    <property type="entry name" value="ANK_REPEAT"/>
    <property type="match status" value="2"/>
</dbReference>
<feature type="repeat" description="ANK" evidence="3">
    <location>
        <begin position="142"/>
        <end position="174"/>
    </location>
</feature>
<dbReference type="Pfam" id="PF13857">
    <property type="entry name" value="Ank_5"/>
    <property type="match status" value="1"/>
</dbReference>
<evidence type="ECO:0000256" key="2">
    <source>
        <dbReference type="ARBA" id="ARBA00023043"/>
    </source>
</evidence>
<evidence type="ECO:0000313" key="5">
    <source>
        <dbReference type="Proteomes" id="UP001627154"/>
    </source>
</evidence>
<evidence type="ECO:0000256" key="1">
    <source>
        <dbReference type="ARBA" id="ARBA00022737"/>
    </source>
</evidence>
<dbReference type="Pfam" id="PF12796">
    <property type="entry name" value="Ank_2"/>
    <property type="match status" value="1"/>
</dbReference>
<accession>A0ABD2XC11</accession>
<reference evidence="4 5" key="1">
    <citation type="journal article" date="2024" name="bioRxiv">
        <title>A reference genome for Trichogramma kaykai: A tiny desert-dwelling parasitoid wasp with competing sex-ratio distorters.</title>
        <authorList>
            <person name="Culotta J."/>
            <person name="Lindsey A.R."/>
        </authorList>
    </citation>
    <scope>NUCLEOTIDE SEQUENCE [LARGE SCALE GENOMIC DNA]</scope>
    <source>
        <strain evidence="4 5">KSX58</strain>
    </source>
</reference>
<evidence type="ECO:0000256" key="3">
    <source>
        <dbReference type="PROSITE-ProRule" id="PRU00023"/>
    </source>
</evidence>
<organism evidence="4 5">
    <name type="scientific">Trichogramma kaykai</name>
    <dbReference type="NCBI Taxonomy" id="54128"/>
    <lineage>
        <taxon>Eukaryota</taxon>
        <taxon>Metazoa</taxon>
        <taxon>Ecdysozoa</taxon>
        <taxon>Arthropoda</taxon>
        <taxon>Hexapoda</taxon>
        <taxon>Insecta</taxon>
        <taxon>Pterygota</taxon>
        <taxon>Neoptera</taxon>
        <taxon>Endopterygota</taxon>
        <taxon>Hymenoptera</taxon>
        <taxon>Apocrita</taxon>
        <taxon>Proctotrupomorpha</taxon>
        <taxon>Chalcidoidea</taxon>
        <taxon>Trichogrammatidae</taxon>
        <taxon>Trichogramma</taxon>
    </lineage>
</organism>
<dbReference type="SUPFAM" id="SSF48403">
    <property type="entry name" value="Ankyrin repeat"/>
    <property type="match status" value="1"/>
</dbReference>
<dbReference type="InterPro" id="IPR002110">
    <property type="entry name" value="Ankyrin_rpt"/>
</dbReference>